<dbReference type="Proteomes" id="UP001283361">
    <property type="component" value="Unassembled WGS sequence"/>
</dbReference>
<proteinExistence type="predicted"/>
<organism evidence="1 2">
    <name type="scientific">Elysia crispata</name>
    <name type="common">lettuce slug</name>
    <dbReference type="NCBI Taxonomy" id="231223"/>
    <lineage>
        <taxon>Eukaryota</taxon>
        <taxon>Metazoa</taxon>
        <taxon>Spiralia</taxon>
        <taxon>Lophotrochozoa</taxon>
        <taxon>Mollusca</taxon>
        <taxon>Gastropoda</taxon>
        <taxon>Heterobranchia</taxon>
        <taxon>Euthyneura</taxon>
        <taxon>Panpulmonata</taxon>
        <taxon>Sacoglossa</taxon>
        <taxon>Placobranchoidea</taxon>
        <taxon>Plakobranchidae</taxon>
        <taxon>Elysia</taxon>
    </lineage>
</organism>
<dbReference type="EMBL" id="JAWDGP010002698">
    <property type="protein sequence ID" value="KAK3780639.1"/>
    <property type="molecule type" value="Genomic_DNA"/>
</dbReference>
<comment type="caution">
    <text evidence="1">The sequence shown here is derived from an EMBL/GenBank/DDBJ whole genome shotgun (WGS) entry which is preliminary data.</text>
</comment>
<sequence>MKFKSRLMIYAMSMATFLEYSAGAMFDFHLTEVLDSRVDQETLCKSLGYDGLAILSSPEAFSYAIKLTYYNRKVLKKGAYIGGRFLRSAGFFVWDDNTIPRPDTPFFGYPPTTKRYWTARLDDKKVGIRHGLGVGGRFGLCGNHKNYPTESSGVTLGGEIEISERTILSVSHVYTHLECAVLCSTVSDCGATEFNSDLLTCTVIGGNTTSYDYIPNSQIVTYIRKIF</sequence>
<gene>
    <name evidence="1" type="ORF">RRG08_044863</name>
</gene>
<reference evidence="1" key="1">
    <citation type="journal article" date="2023" name="G3 (Bethesda)">
        <title>A reference genome for the long-term kleptoplast-retaining sea slug Elysia crispata morphotype clarki.</title>
        <authorList>
            <person name="Eastman K.E."/>
            <person name="Pendleton A.L."/>
            <person name="Shaikh M.A."/>
            <person name="Suttiyut T."/>
            <person name="Ogas R."/>
            <person name="Tomko P."/>
            <person name="Gavelis G."/>
            <person name="Widhalm J.R."/>
            <person name="Wisecaver J.H."/>
        </authorList>
    </citation>
    <scope>NUCLEOTIDE SEQUENCE</scope>
    <source>
        <strain evidence="1">ECLA1</strain>
    </source>
</reference>
<evidence type="ECO:0000313" key="2">
    <source>
        <dbReference type="Proteomes" id="UP001283361"/>
    </source>
</evidence>
<name>A0AAE1A3F7_9GAST</name>
<dbReference type="AlphaFoldDB" id="A0AAE1A3F7"/>
<protein>
    <submittedName>
        <fullName evidence="1">Uncharacterized protein</fullName>
    </submittedName>
</protein>
<evidence type="ECO:0000313" key="1">
    <source>
        <dbReference type="EMBL" id="KAK3780639.1"/>
    </source>
</evidence>
<keyword evidence="2" id="KW-1185">Reference proteome</keyword>
<accession>A0AAE1A3F7</accession>